<dbReference type="EMBL" id="CP058649">
    <property type="protein sequence ID" value="QUI23784.1"/>
    <property type="molecule type" value="Genomic_DNA"/>
</dbReference>
<dbReference type="NCBIfam" id="TIGR00254">
    <property type="entry name" value="GGDEF"/>
    <property type="match status" value="1"/>
</dbReference>
<dbReference type="KEGG" id="vpy:HZI73_16450"/>
<feature type="transmembrane region" description="Helical" evidence="1">
    <location>
        <begin position="27"/>
        <end position="49"/>
    </location>
</feature>
<gene>
    <name evidence="3" type="ORF">HZI73_16450</name>
</gene>
<dbReference type="SUPFAM" id="SSF55073">
    <property type="entry name" value="Nucleotide cyclase"/>
    <property type="match status" value="1"/>
</dbReference>
<dbReference type="AlphaFoldDB" id="A0A8J8MLM0"/>
<dbReference type="InterPro" id="IPR050469">
    <property type="entry name" value="Diguanylate_Cyclase"/>
</dbReference>
<evidence type="ECO:0000313" key="3">
    <source>
        <dbReference type="EMBL" id="QUI23784.1"/>
    </source>
</evidence>
<keyword evidence="1" id="KW-0472">Membrane</keyword>
<dbReference type="FunFam" id="3.30.70.270:FF:000001">
    <property type="entry name" value="Diguanylate cyclase domain protein"/>
    <property type="match status" value="1"/>
</dbReference>
<dbReference type="Pfam" id="PF00990">
    <property type="entry name" value="GGDEF"/>
    <property type="match status" value="1"/>
</dbReference>
<proteinExistence type="predicted"/>
<keyword evidence="1" id="KW-0812">Transmembrane</keyword>
<dbReference type="PANTHER" id="PTHR45138:SF9">
    <property type="entry name" value="DIGUANYLATE CYCLASE DGCM-RELATED"/>
    <property type="match status" value="1"/>
</dbReference>
<evidence type="ECO:0000256" key="1">
    <source>
        <dbReference type="SAM" id="Phobius"/>
    </source>
</evidence>
<feature type="transmembrane region" description="Helical" evidence="1">
    <location>
        <begin position="166"/>
        <end position="187"/>
    </location>
</feature>
<name>A0A8J8MLM0_9FIRM</name>
<dbReference type="Gene3D" id="3.30.70.270">
    <property type="match status" value="1"/>
</dbReference>
<dbReference type="PROSITE" id="PS50887">
    <property type="entry name" value="GGDEF"/>
    <property type="match status" value="1"/>
</dbReference>
<dbReference type="InterPro" id="IPR029787">
    <property type="entry name" value="Nucleotide_cyclase"/>
</dbReference>
<dbReference type="PANTHER" id="PTHR45138">
    <property type="entry name" value="REGULATORY COMPONENTS OF SENSORY TRANSDUCTION SYSTEM"/>
    <property type="match status" value="1"/>
</dbReference>
<dbReference type="InterPro" id="IPR000160">
    <property type="entry name" value="GGDEF_dom"/>
</dbReference>
<accession>A0A8J8MLM0</accession>
<dbReference type="GO" id="GO:0043709">
    <property type="term" value="P:cell adhesion involved in single-species biofilm formation"/>
    <property type="evidence" value="ECO:0007669"/>
    <property type="project" value="TreeGrafter"/>
</dbReference>
<dbReference type="InterPro" id="IPR043128">
    <property type="entry name" value="Rev_trsase/Diguanyl_cyclase"/>
</dbReference>
<feature type="transmembrane region" description="Helical" evidence="1">
    <location>
        <begin position="128"/>
        <end position="146"/>
    </location>
</feature>
<protein>
    <submittedName>
        <fullName evidence="3">GGDEF domain-containing protein</fullName>
    </submittedName>
</protein>
<feature type="transmembrane region" description="Helical" evidence="1">
    <location>
        <begin position="82"/>
        <end position="98"/>
    </location>
</feature>
<dbReference type="GO" id="GO:1902201">
    <property type="term" value="P:negative regulation of bacterial-type flagellum-dependent cell motility"/>
    <property type="evidence" value="ECO:0007669"/>
    <property type="project" value="TreeGrafter"/>
</dbReference>
<sequence>MQSHLLHKEDELLFDNEVKVNLYISKVLFHLAIIVIPLIIILQVVGVFIYYMTDAIGDIVTAFILLIMPRLLTLVQAHEKKWFKYILIVLVIMTLPLIYLEYDYMVLILWIFPLLISSMYFSNRFNVITVIMNVIVLGFTSYYRSYLRLQNNLISERIGGLFNDFIISYITYAILVILSFAILFILTNKTNGLLREMVKKKQYEILSITDSMTGLYNHRFLMKELEDKKLIFDRDNTPFCTILFDVDHFKHINDTFGHVEGDEVLKAIAKCLQNNIRSEDILGRYGGEEFMVIFPKTKLHDACHIAERCRENVAKIVIDEVTMSLTISGGVDEYTGDSILEYIRCIDEKMYKAKENGRNKIIA</sequence>
<dbReference type="RefSeq" id="WP_212694471.1">
    <property type="nucleotide sequence ID" value="NZ_CP058649.1"/>
</dbReference>
<reference evidence="3" key="1">
    <citation type="submission" date="2020-07" db="EMBL/GenBank/DDBJ databases">
        <title>Vallitalea pronyensis genome.</title>
        <authorList>
            <person name="Postec A."/>
        </authorList>
    </citation>
    <scope>NUCLEOTIDE SEQUENCE</scope>
    <source>
        <strain evidence="3">FatNI3</strain>
    </source>
</reference>
<evidence type="ECO:0000259" key="2">
    <source>
        <dbReference type="PROSITE" id="PS50887"/>
    </source>
</evidence>
<dbReference type="GO" id="GO:0005886">
    <property type="term" value="C:plasma membrane"/>
    <property type="evidence" value="ECO:0007669"/>
    <property type="project" value="TreeGrafter"/>
</dbReference>
<feature type="domain" description="GGDEF" evidence="2">
    <location>
        <begin position="237"/>
        <end position="363"/>
    </location>
</feature>
<keyword evidence="1" id="KW-1133">Transmembrane helix</keyword>
<dbReference type="Proteomes" id="UP000683246">
    <property type="component" value="Chromosome"/>
</dbReference>
<dbReference type="CDD" id="cd01949">
    <property type="entry name" value="GGDEF"/>
    <property type="match status" value="1"/>
</dbReference>
<dbReference type="SMART" id="SM00267">
    <property type="entry name" value="GGDEF"/>
    <property type="match status" value="1"/>
</dbReference>
<evidence type="ECO:0000313" key="4">
    <source>
        <dbReference type="Proteomes" id="UP000683246"/>
    </source>
</evidence>
<dbReference type="GO" id="GO:0052621">
    <property type="term" value="F:diguanylate cyclase activity"/>
    <property type="evidence" value="ECO:0007669"/>
    <property type="project" value="TreeGrafter"/>
</dbReference>
<organism evidence="3 4">
    <name type="scientific">Vallitalea pronyensis</name>
    <dbReference type="NCBI Taxonomy" id="1348613"/>
    <lineage>
        <taxon>Bacteria</taxon>
        <taxon>Bacillati</taxon>
        <taxon>Bacillota</taxon>
        <taxon>Clostridia</taxon>
        <taxon>Lachnospirales</taxon>
        <taxon>Vallitaleaceae</taxon>
        <taxon>Vallitalea</taxon>
    </lineage>
</organism>
<feature type="transmembrane region" description="Helical" evidence="1">
    <location>
        <begin position="55"/>
        <end position="75"/>
    </location>
</feature>
<keyword evidence="4" id="KW-1185">Reference proteome</keyword>